<evidence type="ECO:0000259" key="11">
    <source>
        <dbReference type="SMART" id="SM00765"/>
    </source>
</evidence>
<dbReference type="SUPFAM" id="SSF57424">
    <property type="entry name" value="LDL receptor-like module"/>
    <property type="match status" value="1"/>
</dbReference>
<name>A0A3M7RLU1_BRAPC</name>
<dbReference type="CDD" id="cd00112">
    <property type="entry name" value="LDLa"/>
    <property type="match status" value="1"/>
</dbReference>
<dbReference type="SMART" id="SM00192">
    <property type="entry name" value="LDLa"/>
    <property type="match status" value="1"/>
</dbReference>
<dbReference type="GO" id="GO:0016020">
    <property type="term" value="C:membrane"/>
    <property type="evidence" value="ECO:0007669"/>
    <property type="project" value="UniProtKB-SubCell"/>
</dbReference>
<keyword evidence="6 8" id="KW-1015">Disulfide bond</keyword>
<dbReference type="PANTHER" id="PTHR46876">
    <property type="entry name" value="LOW-DENSITY LIPOPROTEIN RECEPTOR-RELATED PROTEIN 11"/>
    <property type="match status" value="1"/>
</dbReference>
<dbReference type="Proteomes" id="UP000276133">
    <property type="component" value="Unassembled WGS sequence"/>
</dbReference>
<evidence type="ECO:0000256" key="6">
    <source>
        <dbReference type="ARBA" id="ARBA00023157"/>
    </source>
</evidence>
<dbReference type="InterPro" id="IPR013980">
    <property type="entry name" value="MANSC_dom"/>
</dbReference>
<feature type="disulfide bond" evidence="8">
    <location>
        <begin position="219"/>
        <end position="234"/>
    </location>
</feature>
<feature type="compositionally biased region" description="Basic and acidic residues" evidence="9">
    <location>
        <begin position="56"/>
        <end position="76"/>
    </location>
</feature>
<dbReference type="SMART" id="SM00765">
    <property type="entry name" value="MANEC"/>
    <property type="match status" value="1"/>
</dbReference>
<protein>
    <submittedName>
        <fullName evidence="12">Low-density lipo receptor-related 11</fullName>
    </submittedName>
</protein>
<feature type="region of interest" description="Disordered" evidence="9">
    <location>
        <begin position="56"/>
        <end position="82"/>
    </location>
</feature>
<dbReference type="Pfam" id="PF07502">
    <property type="entry name" value="MANEC"/>
    <property type="match status" value="1"/>
</dbReference>
<evidence type="ECO:0000256" key="5">
    <source>
        <dbReference type="ARBA" id="ARBA00023136"/>
    </source>
</evidence>
<dbReference type="EMBL" id="REGN01003099">
    <property type="protein sequence ID" value="RNA24532.1"/>
    <property type="molecule type" value="Genomic_DNA"/>
</dbReference>
<dbReference type="STRING" id="10195.A0A3M7RLU1"/>
<dbReference type="Gene3D" id="4.10.400.10">
    <property type="entry name" value="Low-density Lipoprotein Receptor"/>
    <property type="match status" value="1"/>
</dbReference>
<evidence type="ECO:0000313" key="13">
    <source>
        <dbReference type="Proteomes" id="UP000276133"/>
    </source>
</evidence>
<evidence type="ECO:0000256" key="7">
    <source>
        <dbReference type="ARBA" id="ARBA00023180"/>
    </source>
</evidence>
<evidence type="ECO:0000256" key="2">
    <source>
        <dbReference type="ARBA" id="ARBA00022692"/>
    </source>
</evidence>
<keyword evidence="13" id="KW-1185">Reference proteome</keyword>
<gene>
    <name evidence="12" type="ORF">BpHYR1_009399</name>
</gene>
<reference evidence="12 13" key="1">
    <citation type="journal article" date="2018" name="Sci. Rep.">
        <title>Genomic signatures of local adaptation to the degree of environmental predictability in rotifers.</title>
        <authorList>
            <person name="Franch-Gras L."/>
            <person name="Hahn C."/>
            <person name="Garcia-Roger E.M."/>
            <person name="Carmona M.J."/>
            <person name="Serra M."/>
            <person name="Gomez A."/>
        </authorList>
    </citation>
    <scope>NUCLEOTIDE SEQUENCE [LARGE SCALE GENOMIC DNA]</scope>
    <source>
        <strain evidence="12">HYR1</strain>
    </source>
</reference>
<keyword evidence="4" id="KW-1133">Transmembrane helix</keyword>
<evidence type="ECO:0000256" key="10">
    <source>
        <dbReference type="SAM" id="SignalP"/>
    </source>
</evidence>
<dbReference type="InterPro" id="IPR002172">
    <property type="entry name" value="LDrepeatLR_classA_rpt"/>
</dbReference>
<comment type="subcellular location">
    <subcellularLocation>
        <location evidence="1">Membrane</location>
        <topology evidence="1">Single-pass type I membrane protein</topology>
    </subcellularLocation>
</comment>
<proteinExistence type="predicted"/>
<comment type="caution">
    <text evidence="8">Lacks conserved residue(s) required for the propagation of feature annotation.</text>
</comment>
<keyword evidence="2" id="KW-0812">Transmembrane</keyword>
<dbReference type="InterPro" id="IPR036055">
    <property type="entry name" value="LDL_receptor-like_sf"/>
</dbReference>
<evidence type="ECO:0000313" key="12">
    <source>
        <dbReference type="EMBL" id="RNA24532.1"/>
    </source>
</evidence>
<dbReference type="PANTHER" id="PTHR46876:SF1">
    <property type="entry name" value="LOW-DENSITY LIPOPROTEIN RECEPTOR-RELATED PROTEIN 11"/>
    <property type="match status" value="1"/>
</dbReference>
<evidence type="ECO:0000256" key="4">
    <source>
        <dbReference type="ARBA" id="ARBA00022989"/>
    </source>
</evidence>
<dbReference type="PROSITE" id="PS50068">
    <property type="entry name" value="LDLRA_2"/>
    <property type="match status" value="1"/>
</dbReference>
<dbReference type="OrthoDB" id="10015752at2759"/>
<organism evidence="12 13">
    <name type="scientific">Brachionus plicatilis</name>
    <name type="common">Marine rotifer</name>
    <name type="synonym">Brachionus muelleri</name>
    <dbReference type="NCBI Taxonomy" id="10195"/>
    <lineage>
        <taxon>Eukaryota</taxon>
        <taxon>Metazoa</taxon>
        <taxon>Spiralia</taxon>
        <taxon>Gnathifera</taxon>
        <taxon>Rotifera</taxon>
        <taxon>Eurotatoria</taxon>
        <taxon>Monogononta</taxon>
        <taxon>Pseudotrocha</taxon>
        <taxon>Ploima</taxon>
        <taxon>Brachionidae</taxon>
        <taxon>Brachionus</taxon>
    </lineage>
</organism>
<feature type="domain" description="Seven cysteines N-terminal" evidence="11">
    <location>
        <begin position="77"/>
        <end position="174"/>
    </location>
</feature>
<comment type="caution">
    <text evidence="12">The sequence shown here is derived from an EMBL/GenBank/DDBJ whole genome shotgun (WGS) entry which is preliminary data.</text>
</comment>
<accession>A0A3M7RLU1</accession>
<evidence type="ECO:0000256" key="1">
    <source>
        <dbReference type="ARBA" id="ARBA00004479"/>
    </source>
</evidence>
<evidence type="ECO:0000256" key="9">
    <source>
        <dbReference type="SAM" id="MobiDB-lite"/>
    </source>
</evidence>
<keyword evidence="5" id="KW-0472">Membrane</keyword>
<sequence>MKVIVYGLVLWGLIGTLAASSFPVKGPEMYNSRAHNDLEQIVNEFIDQIDTESNFRREKKYESDTEPLLDHGRKSDPTQPSCQSHMSLFESNRMIDTKTSVKNGAKFLGVDKIEPAAQFSLKELQDACVKMCCSTDFCDTGMLSLVHGQNGYRCYMFKCSQHCLFIKHKDYVLLRQKSPEQEFDEKNIQTGHKDNIKCHIDYEFTCLKIKQCIPVYDVCDSIAHCEDKTDELNCDSNSTSTAMRQKMTTKATLDYYEDYEQDLIRQQDEILEHLRQLEARQRSDRFYHPKNFLEKFMQEDPSPRHKIVTRPSTRPSTYRVLFNVK</sequence>
<feature type="chain" id="PRO_5017960730" evidence="10">
    <location>
        <begin position="20"/>
        <end position="325"/>
    </location>
</feature>
<evidence type="ECO:0000256" key="8">
    <source>
        <dbReference type="PROSITE-ProRule" id="PRU00124"/>
    </source>
</evidence>
<keyword evidence="12" id="KW-0675">Receptor</keyword>
<dbReference type="InterPro" id="IPR011106">
    <property type="entry name" value="MANSC_N"/>
</dbReference>
<feature type="signal peptide" evidence="10">
    <location>
        <begin position="1"/>
        <end position="19"/>
    </location>
</feature>
<evidence type="ECO:0000256" key="3">
    <source>
        <dbReference type="ARBA" id="ARBA00022729"/>
    </source>
</evidence>
<keyword evidence="7" id="KW-0325">Glycoprotein</keyword>
<dbReference type="AlphaFoldDB" id="A0A3M7RLU1"/>
<keyword evidence="3 10" id="KW-0732">Signal</keyword>